<sequence>MMVAAIGRTIRTPENLCPHCGYKLDACSVPFSLDSPSVGDLSVCIDCAGLLQFGKGLVVQALAQDVILDLMLTDPSTYAQLMQFQAAALAAKEGDR</sequence>
<reference evidence="1 2" key="2">
    <citation type="submission" date="2018-03" db="EMBL/GenBank/DDBJ databases">
        <title>The ancient ancestry and fast evolution of plastids.</title>
        <authorList>
            <person name="Moore K.R."/>
            <person name="Magnabosco C."/>
            <person name="Momper L."/>
            <person name="Gold D.A."/>
            <person name="Bosak T."/>
            <person name="Fournier G.P."/>
        </authorList>
    </citation>
    <scope>NUCLEOTIDE SEQUENCE [LARGE SCALE GENOMIC DNA]</scope>
    <source>
        <strain evidence="1 2">ULC18</strain>
    </source>
</reference>
<reference evidence="2" key="1">
    <citation type="submission" date="2018-02" db="EMBL/GenBank/DDBJ databases">
        <authorList>
            <person name="Moore K."/>
            <person name="Momper L."/>
        </authorList>
    </citation>
    <scope>NUCLEOTIDE SEQUENCE [LARGE SCALE GENOMIC DNA]</scope>
    <source>
        <strain evidence="2">ULC18</strain>
    </source>
</reference>
<protein>
    <submittedName>
        <fullName evidence="1">Uncharacterized protein</fullName>
    </submittedName>
</protein>
<proteinExistence type="predicted"/>
<dbReference type="EMBL" id="PVWK01000057">
    <property type="protein sequence ID" value="PSB29902.1"/>
    <property type="molecule type" value="Genomic_DNA"/>
</dbReference>
<name>A0A2T1EAW9_9CYAN</name>
<evidence type="ECO:0000313" key="2">
    <source>
        <dbReference type="Proteomes" id="UP000239576"/>
    </source>
</evidence>
<gene>
    <name evidence="1" type="ORF">C7B82_10135</name>
</gene>
<evidence type="ECO:0000313" key="1">
    <source>
        <dbReference type="EMBL" id="PSB29902.1"/>
    </source>
</evidence>
<dbReference type="Proteomes" id="UP000239576">
    <property type="component" value="Unassembled WGS sequence"/>
</dbReference>
<keyword evidence="2" id="KW-1185">Reference proteome</keyword>
<organism evidence="1 2">
    <name type="scientific">Stenomitos frigidus ULC18</name>
    <dbReference type="NCBI Taxonomy" id="2107698"/>
    <lineage>
        <taxon>Bacteria</taxon>
        <taxon>Bacillati</taxon>
        <taxon>Cyanobacteriota</taxon>
        <taxon>Cyanophyceae</taxon>
        <taxon>Leptolyngbyales</taxon>
        <taxon>Leptolyngbyaceae</taxon>
        <taxon>Stenomitos</taxon>
    </lineage>
</organism>
<accession>A0A2T1EAW9</accession>
<comment type="caution">
    <text evidence="1">The sequence shown here is derived from an EMBL/GenBank/DDBJ whole genome shotgun (WGS) entry which is preliminary data.</text>
</comment>
<dbReference type="AlphaFoldDB" id="A0A2T1EAW9"/>